<feature type="region of interest" description="Disordered" evidence="1">
    <location>
        <begin position="142"/>
        <end position="162"/>
    </location>
</feature>
<gene>
    <name evidence="2" type="ORF">O181_092460</name>
</gene>
<evidence type="ECO:0000256" key="1">
    <source>
        <dbReference type="SAM" id="MobiDB-lite"/>
    </source>
</evidence>
<keyword evidence="3" id="KW-1185">Reference proteome</keyword>
<reference evidence="2" key="1">
    <citation type="submission" date="2021-03" db="EMBL/GenBank/DDBJ databases">
        <title>Draft genome sequence of rust myrtle Austropuccinia psidii MF-1, a brazilian biotype.</title>
        <authorList>
            <person name="Quecine M.C."/>
            <person name="Pachon D.M.R."/>
            <person name="Bonatelli M.L."/>
            <person name="Correr F.H."/>
            <person name="Franceschini L.M."/>
            <person name="Leite T.F."/>
            <person name="Margarido G.R.A."/>
            <person name="Almeida C.A."/>
            <person name="Ferrarezi J.A."/>
            <person name="Labate C.A."/>
        </authorList>
    </citation>
    <scope>NUCLEOTIDE SEQUENCE</scope>
    <source>
        <strain evidence="2">MF-1</strain>
    </source>
</reference>
<dbReference type="Proteomes" id="UP000765509">
    <property type="component" value="Unassembled WGS sequence"/>
</dbReference>
<sequence>MNEQSSIIIELTDKYSEFNIYDIIETRIKHAINIIKRDNKKVLDDISNSFIEVRTYTIALKKCFDSSREEISKLTMELNQVTADNTRQKDLWQELTHKEDMYQIEVISLIQAFQHEFRNSQRCSNSKMNEIEQILNTLPRMSTPLNQKEGTRIPNPQVLDDENSHLKNEFSTSFHSLEPSMGQERLK</sequence>
<evidence type="ECO:0000313" key="2">
    <source>
        <dbReference type="EMBL" id="MBW0552745.1"/>
    </source>
</evidence>
<proteinExistence type="predicted"/>
<protein>
    <submittedName>
        <fullName evidence="2">Uncharacterized protein</fullName>
    </submittedName>
</protein>
<dbReference type="AlphaFoldDB" id="A0A9Q3IZR5"/>
<name>A0A9Q3IZR5_9BASI</name>
<comment type="caution">
    <text evidence="2">The sequence shown here is derived from an EMBL/GenBank/DDBJ whole genome shotgun (WGS) entry which is preliminary data.</text>
</comment>
<accession>A0A9Q3IZR5</accession>
<dbReference type="EMBL" id="AVOT02059021">
    <property type="protein sequence ID" value="MBW0552745.1"/>
    <property type="molecule type" value="Genomic_DNA"/>
</dbReference>
<evidence type="ECO:0000313" key="3">
    <source>
        <dbReference type="Proteomes" id="UP000765509"/>
    </source>
</evidence>
<organism evidence="2 3">
    <name type="scientific">Austropuccinia psidii MF-1</name>
    <dbReference type="NCBI Taxonomy" id="1389203"/>
    <lineage>
        <taxon>Eukaryota</taxon>
        <taxon>Fungi</taxon>
        <taxon>Dikarya</taxon>
        <taxon>Basidiomycota</taxon>
        <taxon>Pucciniomycotina</taxon>
        <taxon>Pucciniomycetes</taxon>
        <taxon>Pucciniales</taxon>
        <taxon>Sphaerophragmiaceae</taxon>
        <taxon>Austropuccinia</taxon>
    </lineage>
</organism>